<feature type="compositionally biased region" description="Pro residues" evidence="1">
    <location>
        <begin position="651"/>
        <end position="673"/>
    </location>
</feature>
<evidence type="ECO:0000259" key="2">
    <source>
        <dbReference type="Pfam" id="PF12887"/>
    </source>
</evidence>
<name>A0A0D9QGL0_PLAFR</name>
<feature type="region of interest" description="Disordered" evidence="1">
    <location>
        <begin position="230"/>
        <end position="332"/>
    </location>
</feature>
<dbReference type="EMBL" id="KQ001702">
    <property type="protein sequence ID" value="KJP86093.1"/>
    <property type="molecule type" value="Genomic_DNA"/>
</dbReference>
<evidence type="ECO:0000256" key="1">
    <source>
        <dbReference type="SAM" id="MobiDB-lite"/>
    </source>
</evidence>
<proteinExistence type="predicted"/>
<reference evidence="3 4" key="1">
    <citation type="submission" date="2014-03" db="EMBL/GenBank/DDBJ databases">
        <title>The Genome Sequence of Plasmodium fragile nilgiri.</title>
        <authorList>
            <consortium name="The Broad Institute Genomics Platform"/>
            <consortium name="The Broad Institute Genome Sequencing Center for Infectious Disease"/>
            <person name="Neafsey D."/>
            <person name="Duraisingh M."/>
            <person name="Young S.K."/>
            <person name="Zeng Q."/>
            <person name="Gargeya S."/>
            <person name="Abouelleil A."/>
            <person name="Alvarado L."/>
            <person name="Chapman S.B."/>
            <person name="Gainer-Dewar J."/>
            <person name="Goldberg J."/>
            <person name="Griggs A."/>
            <person name="Gujja S."/>
            <person name="Hansen M."/>
            <person name="Howarth C."/>
            <person name="Imamovic A."/>
            <person name="Larimer J."/>
            <person name="Pearson M."/>
            <person name="Poon T.W."/>
            <person name="Priest M."/>
            <person name="Roberts A."/>
            <person name="Saif S."/>
            <person name="Shea T."/>
            <person name="Sykes S."/>
            <person name="Wortman J."/>
            <person name="Nusbaum C."/>
            <person name="Birren B."/>
        </authorList>
    </citation>
    <scope>NUCLEOTIDE SEQUENCE [LARGE SCALE GENOMIC DNA]</scope>
    <source>
        <strain evidence="4">nilgiri</strain>
    </source>
</reference>
<dbReference type="InterPro" id="IPR024290">
    <property type="entry name" value="SICA_extracell_a"/>
</dbReference>
<feature type="region of interest" description="Disordered" evidence="1">
    <location>
        <begin position="726"/>
        <end position="762"/>
    </location>
</feature>
<dbReference type="VEuPathDB" id="PlasmoDB:AK88_04284"/>
<feature type="compositionally biased region" description="Gly residues" evidence="1">
    <location>
        <begin position="302"/>
        <end position="317"/>
    </location>
</feature>
<dbReference type="Proteomes" id="UP000054561">
    <property type="component" value="Unassembled WGS sequence"/>
</dbReference>
<feature type="compositionally biased region" description="Low complexity" evidence="1">
    <location>
        <begin position="601"/>
        <end position="615"/>
    </location>
</feature>
<dbReference type="AlphaFoldDB" id="A0A0D9QGL0"/>
<feature type="compositionally biased region" description="Low complexity" evidence="1">
    <location>
        <begin position="280"/>
        <end position="301"/>
    </location>
</feature>
<feature type="domain" description="Schizont-infected cell agglutination extracellular alpha" evidence="2">
    <location>
        <begin position="3"/>
        <end position="134"/>
    </location>
</feature>
<evidence type="ECO:0000313" key="3">
    <source>
        <dbReference type="EMBL" id="KJP86093.1"/>
    </source>
</evidence>
<sequence length="762" mass="81758">MVWQHFKTHMGTVHHDLILEDLCGTWHEQRQGEAAKGALTLRDKAVCELALKALTFKHRITLDAPSTRHTKLGTDNNEVDLYMRCILVNIFMKRILGEKCVQTAGGKRAFDAAQAFVDTTGTAERNSTCETVDMAPGGDRSKRPEDWTLLDIMGRWLERHKGYLRDGEQGVLGTECIVQKDKTAEHIKEEATKKIEALGTEIENTVNEILKEIDKSPEGKSMENIIKKVKQGKDSASTTPPEHGPSMPSSPDGQGREGAGDSGTAQTVSTPAPAKPAPAKPATAAKPEAAKPVPPATTTTSSGGGSGSSGSGGGPAGKGAAREKGKQAGTGDNCEWQSILAAPKRTVHVLRYYTSDELQKMKTALQAFIDYMQHHTDQMDAYGANCDNSGWDDFGHDHLHKAQTVADVIRCRLMTGALWFANGDNAQGKTAEGTSIPVDSTQTALRCEVANVFGYMLKNQYCKNEGTWKRGVEYAWKTMKKMGRDDKPGAVTIPGPVMDGRCTQCGYKGSMTQLGIINGHIVEWLLTEGIMEDIAQMERQMPCDKNWKNYKQEKGGTDHEVIEEAEIHEVTEIEKKVVEQTKKVIEKVKDKIDQEIAKGAGAAAAAKPAATKPAKMTQPVEESPGRSDPGAGDTTVVSQTGVGEGHGPGPGQQPPPPTLLPSPAALPLPPPPAGKSTDDTGEEECKDEQSSSSASGAQTHEGSLVSVTSVPYSYPGEASCEILKTIREHERATSSTGTCDSPQRSSRHGSAGGVDNVLDALC</sequence>
<feature type="region of interest" description="Disordered" evidence="1">
    <location>
        <begin position="601"/>
        <end position="703"/>
    </location>
</feature>
<protein>
    <recommendedName>
        <fullName evidence="2">Schizont-infected cell agglutination extracellular alpha domain-containing protein</fullName>
    </recommendedName>
</protein>
<feature type="compositionally biased region" description="Polar residues" evidence="1">
    <location>
        <begin position="690"/>
        <end position="703"/>
    </location>
</feature>
<gene>
    <name evidence="3" type="ORF">AK88_04284</name>
</gene>
<feature type="compositionally biased region" description="Polar residues" evidence="1">
    <location>
        <begin position="733"/>
        <end position="744"/>
    </location>
</feature>
<accession>A0A0D9QGL0</accession>
<organism evidence="3 4">
    <name type="scientific">Plasmodium fragile</name>
    <dbReference type="NCBI Taxonomy" id="5857"/>
    <lineage>
        <taxon>Eukaryota</taxon>
        <taxon>Sar</taxon>
        <taxon>Alveolata</taxon>
        <taxon>Apicomplexa</taxon>
        <taxon>Aconoidasida</taxon>
        <taxon>Haemosporida</taxon>
        <taxon>Plasmodiidae</taxon>
        <taxon>Plasmodium</taxon>
        <taxon>Plasmodium (Plasmodium)</taxon>
    </lineage>
</organism>
<dbReference type="Pfam" id="PF12887">
    <property type="entry name" value="SICA_alpha"/>
    <property type="match status" value="1"/>
</dbReference>
<dbReference type="RefSeq" id="XP_012337317.1">
    <property type="nucleotide sequence ID" value="XM_012481894.1"/>
</dbReference>
<evidence type="ECO:0000313" key="4">
    <source>
        <dbReference type="Proteomes" id="UP000054561"/>
    </source>
</evidence>
<dbReference type="GeneID" id="24269598"/>
<keyword evidence="4" id="KW-1185">Reference proteome</keyword>